<keyword evidence="2" id="KW-0175">Coiled coil</keyword>
<feature type="coiled-coil region" evidence="2">
    <location>
        <begin position="973"/>
        <end position="1000"/>
    </location>
</feature>
<feature type="coiled-coil region" evidence="2">
    <location>
        <begin position="457"/>
        <end position="509"/>
    </location>
</feature>
<proteinExistence type="predicted"/>
<accession>A0A6G1ZL50</accession>
<evidence type="ECO:0000256" key="2">
    <source>
        <dbReference type="SAM" id="Coils"/>
    </source>
</evidence>
<dbReference type="NCBIfam" id="TIGR01760">
    <property type="entry name" value="tape_meas_TP901"/>
    <property type="match status" value="1"/>
</dbReference>
<feature type="coiled-coil region" evidence="2">
    <location>
        <begin position="800"/>
        <end position="920"/>
    </location>
</feature>
<protein>
    <submittedName>
        <fullName evidence="4">Phage tail tape measure protein</fullName>
    </submittedName>
</protein>
<gene>
    <name evidence="4" type="ORF">GKE01_24875</name>
</gene>
<feature type="domain" description="Phage tail tape measure protein" evidence="3">
    <location>
        <begin position="94"/>
        <end position="321"/>
    </location>
</feature>
<dbReference type="InterPro" id="IPR010090">
    <property type="entry name" value="Phage_tape_meas"/>
</dbReference>
<reference evidence="4" key="1">
    <citation type="journal article" date="2019" name="Nat. Med.">
        <title>A library of human gut bacterial isolates paired with longitudinal multiomics data enables mechanistic microbiome research.</title>
        <authorList>
            <person name="Poyet M."/>
            <person name="Groussin M."/>
            <person name="Gibbons S.M."/>
            <person name="Avila-Pacheco J."/>
            <person name="Jiang X."/>
            <person name="Kearney S.M."/>
            <person name="Perrotta A.R."/>
            <person name="Berdy B."/>
            <person name="Zhao S."/>
            <person name="Lieberman T.D."/>
            <person name="Swanson P.K."/>
            <person name="Smith M."/>
            <person name="Roesemann S."/>
            <person name="Alexander J.E."/>
            <person name="Rich S.A."/>
            <person name="Livny J."/>
            <person name="Vlamakis H."/>
            <person name="Clish C."/>
            <person name="Bullock K."/>
            <person name="Deik A."/>
            <person name="Scott J."/>
            <person name="Pierce K.A."/>
            <person name="Xavier R.J."/>
            <person name="Alm E.J."/>
        </authorList>
    </citation>
    <scope>NUCLEOTIDE SEQUENCE</scope>
    <source>
        <strain evidence="4">BIOML-A4</strain>
    </source>
</reference>
<dbReference type="EMBL" id="WKLP01000060">
    <property type="protein sequence ID" value="MRY14667.1"/>
    <property type="molecule type" value="Genomic_DNA"/>
</dbReference>
<dbReference type="Pfam" id="PF10145">
    <property type="entry name" value="PhageMin_Tail"/>
    <property type="match status" value="1"/>
</dbReference>
<dbReference type="RefSeq" id="WP_010803606.1">
    <property type="nucleotide sequence ID" value="NZ_CAJSYT010000001.1"/>
</dbReference>
<keyword evidence="1" id="KW-1188">Viral release from host cell</keyword>
<organism evidence="4">
    <name type="scientific">Parabacteroides goldsteinii</name>
    <dbReference type="NCBI Taxonomy" id="328812"/>
    <lineage>
        <taxon>Bacteria</taxon>
        <taxon>Pseudomonadati</taxon>
        <taxon>Bacteroidota</taxon>
        <taxon>Bacteroidia</taxon>
        <taxon>Bacteroidales</taxon>
        <taxon>Tannerellaceae</taxon>
        <taxon>Parabacteroides</taxon>
    </lineage>
</organism>
<name>A0A6G1ZL50_9BACT</name>
<evidence type="ECO:0000313" key="4">
    <source>
        <dbReference type="EMBL" id="MRY14667.1"/>
    </source>
</evidence>
<evidence type="ECO:0000256" key="1">
    <source>
        <dbReference type="ARBA" id="ARBA00022612"/>
    </source>
</evidence>
<comment type="caution">
    <text evidence="4">The sequence shown here is derived from an EMBL/GenBank/DDBJ whole genome shotgun (WGS) entry which is preliminary data.</text>
</comment>
<evidence type="ECO:0000259" key="3">
    <source>
        <dbReference type="Pfam" id="PF10145"/>
    </source>
</evidence>
<dbReference type="PANTHER" id="PTHR37813:SF1">
    <property type="entry name" value="FELS-2 PROPHAGE PROTEIN"/>
    <property type="match status" value="1"/>
</dbReference>
<dbReference type="PANTHER" id="PTHR37813">
    <property type="entry name" value="FELS-2 PROPHAGE PROTEIN"/>
    <property type="match status" value="1"/>
</dbReference>
<sequence>MGIVNREGALYMATGVDTTGLYSDSREVIGIIKAMAGQITSFDVFSGIGISAATAFASAAKSSYDFEKEFRKNMLEVATISTQVTDDMTGFMNQIMSITQEIPIKAPDVAKALYGIVSAGHDGADGMKVLEVSAKSAIGGMTDTATAADAITTLLNAYKMGADEAEKVSDQLFTTAKLGKTTFGELGQSIAQVAPIAAAYGVEMDQVLAAVATLTKSGTPTAQAMTQIRASIIGASKVLGDGAFNTRTFQEGLAEIAARAGGSESKLRELIPEVEAVNGVLGLTGIKAQDAAEHLKAMNESAGSTEAAFKLMMNDVDKQMTLLSNNIQTTLRPMGETILKNVSEAAKTINHGFETGDVQNSMENLKKLLIGVAGAYVTYKSSVIGASAAEAFHSAKVSISNNLKTIQNTITGESIIAKEKERLYQEAYNASLEKTITEEQRAKLSKMNLKAGSEEYIKALADQAMQEKKNADNLVESLTKQVEANKVKLASAKEKLDISKKSVEAAKAEFDAAFEANDLAALEVAQTKLNAAAKREEAAATNVSVSAKKLKSAESKLLTASINAENAATRINTATTVANTAATNVATGAKNRLKVATVALWRAMKANPLGAILTMISLATTAYMLFADKINAAETAQSRLNKLQKATADNMANEQAELRLLLSVAKNELISKEDREKAIKKLNDISPEYLGNLSLENLKTQEAMNSIDAYTKSIEKNAKMKAAQDMVVDKQKRINELNMEIAAEQRWYDKSKSGTDTKRIHGDKLFRLIDEKKTLQGDIDQILSFAQDQAEKKPVSIPVNVQLEAEQANLSALMDKKEEIEAKIKGNQDKGLWVNAFDITQLNVVNDELKKTNDHLISLNKEASKKTEDEGETVLQRKIDLTNELAKAEAELKKLRAPDSKATQNEINAAQTNIETIKGKLKALTGITEKEGGKLKQAQVDLARSILDNELKLQADRITIMKDGKDKRVLLADQEYKETIAAIQKEKEEYQKKVKESRGKENPAVLSTFTDRENSAKDKRNNDVANIAKEYSDQLKSIQNDVDSHFRSQLDNRLIEIDSYYKEQIKIAKEAGEEEEGDFIRMLVRKQQAEREYTRKESALSTVDFKEQVDLGHLENKSNDTYFVEETERQKTEIVRKYALERITILDSMGDEQSKKDAELLRIAVEGYDKALSKPSKKSINNLIDEKAIKALQKRFMDLGMSEEEAKEKAIEYAEGFKGKMQMVADVADSLKTAFGGISDELDMALDAVSNIAQGFAEGGLIGGISAAAGQLVSVVSNLFTAKKEIDKSMVEGYETYMDAINDLIDTQVALLDKLGGMAFGQNIIDTTKDIAKSIAASRTLFNEAMRAGSGMFSHSDGYKANKMLKGYVNELREVGIYTTDLSRMTNEQLASLKKLPEVYARLPEGLRKYIDAIAEGIDKTEEFKDQIQDTVLGLDFTSITDMIVNSVTDPSIDNALEELEVNIDKTIASIAQNMLRRNMLLGPLEKMTNDLYKSMEKKDKDGNTYYKLTAESAKSFKDNVLGLGKQFQDAWKELEEAFSSSGIDLMPKDQEATEDVSDNSLKGAYAKANQESIDLLAGQTGAQRVAIESIREQMQFIRDLQVQGWKDVTAIKELVGKLKEVSDKIYDAVDEIKGHTGELSEYSERTVNAVEGTLNVKVKM</sequence>